<reference evidence="1" key="1">
    <citation type="submission" date="2013-07" db="EMBL/GenBank/DDBJ databases">
        <title>The genome of Eucalyptus grandis.</title>
        <authorList>
            <person name="Schmutz J."/>
            <person name="Hayes R."/>
            <person name="Myburg A."/>
            <person name="Tuskan G."/>
            <person name="Grattapaglia D."/>
            <person name="Rokhsar D.S."/>
        </authorList>
    </citation>
    <scope>NUCLEOTIDE SEQUENCE</scope>
    <source>
        <tissue evidence="1">Leaf extractions</tissue>
    </source>
</reference>
<protein>
    <submittedName>
        <fullName evidence="1">Uncharacterized protein</fullName>
    </submittedName>
</protein>
<dbReference type="AlphaFoldDB" id="A0A059B2P9"/>
<name>A0A059B2P9_EUCGR</name>
<dbReference type="EMBL" id="KK198760">
    <property type="protein sequence ID" value="KCW60487.1"/>
    <property type="molecule type" value="Genomic_DNA"/>
</dbReference>
<dbReference type="InParanoid" id="A0A059B2P9"/>
<organism evidence="1">
    <name type="scientific">Eucalyptus grandis</name>
    <name type="common">Flooded gum</name>
    <dbReference type="NCBI Taxonomy" id="71139"/>
    <lineage>
        <taxon>Eukaryota</taxon>
        <taxon>Viridiplantae</taxon>
        <taxon>Streptophyta</taxon>
        <taxon>Embryophyta</taxon>
        <taxon>Tracheophyta</taxon>
        <taxon>Spermatophyta</taxon>
        <taxon>Magnoliopsida</taxon>
        <taxon>eudicotyledons</taxon>
        <taxon>Gunneridae</taxon>
        <taxon>Pentapetalae</taxon>
        <taxon>rosids</taxon>
        <taxon>malvids</taxon>
        <taxon>Myrtales</taxon>
        <taxon>Myrtaceae</taxon>
        <taxon>Myrtoideae</taxon>
        <taxon>Eucalypteae</taxon>
        <taxon>Eucalyptus</taxon>
    </lineage>
</organism>
<sequence length="93" mass="10778">MQSLLFGKCISRLCYVQEKITNYKLLQLSSARTFYKTQPFLYLRHIKLINGTFHGLWDPKPESSNLISESIFPSSCIGLDEKQSNCIRDMKVD</sequence>
<evidence type="ECO:0000313" key="1">
    <source>
        <dbReference type="EMBL" id="KCW60487.1"/>
    </source>
</evidence>
<proteinExistence type="predicted"/>
<accession>A0A059B2P9</accession>
<dbReference type="Gramene" id="KCW60487">
    <property type="protein sequence ID" value="KCW60487"/>
    <property type="gene ID" value="EUGRSUZ_H03222"/>
</dbReference>
<gene>
    <name evidence="1" type="ORF">EUGRSUZ_H03222</name>
</gene>